<evidence type="ECO:0000313" key="13">
    <source>
        <dbReference type="EMBL" id="GGF90366.1"/>
    </source>
</evidence>
<dbReference type="NCBIfam" id="TIGR02532">
    <property type="entry name" value="IV_pilin_GFxxxE"/>
    <property type="match status" value="1"/>
</dbReference>
<evidence type="ECO:0000256" key="7">
    <source>
        <dbReference type="ARBA" id="ARBA00022989"/>
    </source>
</evidence>
<keyword evidence="8 11" id="KW-0472">Membrane</keyword>
<comment type="similarity">
    <text evidence="9">Belongs to the GSP H family.</text>
</comment>
<dbReference type="Proteomes" id="UP000636949">
    <property type="component" value="Unassembled WGS sequence"/>
</dbReference>
<keyword evidence="3" id="KW-1003">Cell membrane</keyword>
<evidence type="ECO:0000256" key="9">
    <source>
        <dbReference type="ARBA" id="ARBA00025772"/>
    </source>
</evidence>
<dbReference type="Pfam" id="PF07963">
    <property type="entry name" value="N_methyl"/>
    <property type="match status" value="1"/>
</dbReference>
<dbReference type="GO" id="GO:0015627">
    <property type="term" value="C:type II protein secretion system complex"/>
    <property type="evidence" value="ECO:0007669"/>
    <property type="project" value="InterPro"/>
</dbReference>
<evidence type="ECO:0000256" key="2">
    <source>
        <dbReference type="ARBA" id="ARBA00021549"/>
    </source>
</evidence>
<evidence type="ECO:0000256" key="5">
    <source>
        <dbReference type="ARBA" id="ARBA00022519"/>
    </source>
</evidence>
<protein>
    <recommendedName>
        <fullName evidence="2">Type II secretion system protein H</fullName>
    </recommendedName>
    <alternativeName>
        <fullName evidence="10">General secretion pathway protein H</fullName>
    </alternativeName>
</protein>
<evidence type="ECO:0000256" key="1">
    <source>
        <dbReference type="ARBA" id="ARBA00004377"/>
    </source>
</evidence>
<evidence type="ECO:0000256" key="11">
    <source>
        <dbReference type="SAM" id="Phobius"/>
    </source>
</evidence>
<keyword evidence="7 11" id="KW-1133">Transmembrane helix</keyword>
<dbReference type="AlphaFoldDB" id="A0A8J3E7Z9"/>
<evidence type="ECO:0000256" key="8">
    <source>
        <dbReference type="ARBA" id="ARBA00023136"/>
    </source>
</evidence>
<evidence type="ECO:0000256" key="3">
    <source>
        <dbReference type="ARBA" id="ARBA00022475"/>
    </source>
</evidence>
<dbReference type="OrthoDB" id="5623960at2"/>
<gene>
    <name evidence="13" type="ORF">GCM10010995_04620</name>
</gene>
<evidence type="ECO:0000256" key="4">
    <source>
        <dbReference type="ARBA" id="ARBA00022481"/>
    </source>
</evidence>
<dbReference type="InterPro" id="IPR012902">
    <property type="entry name" value="N_methyl_site"/>
</dbReference>
<comment type="caution">
    <text evidence="13">The sequence shown here is derived from an EMBL/GenBank/DDBJ whole genome shotgun (WGS) entry which is preliminary data.</text>
</comment>
<dbReference type="EMBL" id="BMJS01000003">
    <property type="protein sequence ID" value="GGF90366.1"/>
    <property type="molecule type" value="Genomic_DNA"/>
</dbReference>
<evidence type="ECO:0000256" key="10">
    <source>
        <dbReference type="ARBA" id="ARBA00030775"/>
    </source>
</evidence>
<organism evidence="13 14">
    <name type="scientific">Cysteiniphilum litorale</name>
    <dbReference type="NCBI Taxonomy" id="2056700"/>
    <lineage>
        <taxon>Bacteria</taxon>
        <taxon>Pseudomonadati</taxon>
        <taxon>Pseudomonadota</taxon>
        <taxon>Gammaproteobacteria</taxon>
        <taxon>Thiotrichales</taxon>
        <taxon>Fastidiosibacteraceae</taxon>
        <taxon>Cysteiniphilum</taxon>
    </lineage>
</organism>
<proteinExistence type="inferred from homology"/>
<dbReference type="GO" id="GO:0005886">
    <property type="term" value="C:plasma membrane"/>
    <property type="evidence" value="ECO:0007669"/>
    <property type="project" value="UniProtKB-SubCell"/>
</dbReference>
<keyword evidence="4" id="KW-0488">Methylation</keyword>
<dbReference type="Gene3D" id="3.55.40.10">
    <property type="entry name" value="minor pseudopilin epsh domain"/>
    <property type="match status" value="1"/>
</dbReference>
<evidence type="ECO:0000259" key="12">
    <source>
        <dbReference type="Pfam" id="PF12019"/>
    </source>
</evidence>
<keyword evidence="5" id="KW-0997">Cell inner membrane</keyword>
<dbReference type="SUPFAM" id="SSF54523">
    <property type="entry name" value="Pili subunits"/>
    <property type="match status" value="1"/>
</dbReference>
<sequence>MKMRKNGKNNRGARNLGFSLIEGMVVIVVMAIVIAVAVPLMVGTFGRANSEIYLDKVKAALELGRITAMSEVTSVFLCPSTDGATCATVPASNWGNNRLILFTSSTGVSTDVDRIITTVEAPTTGEYISSTNGDSMEFQPSGLSSTAASLRYCATVDGQGAGHYDREVVINMIGRIKIDIFSTSQVC</sequence>
<feature type="domain" description="General secretion pathway GspH" evidence="12">
    <location>
        <begin position="57"/>
        <end position="174"/>
    </location>
</feature>
<dbReference type="InterPro" id="IPR022346">
    <property type="entry name" value="T2SS_GspH"/>
</dbReference>
<accession>A0A8J3E7Z9</accession>
<evidence type="ECO:0000256" key="6">
    <source>
        <dbReference type="ARBA" id="ARBA00022692"/>
    </source>
</evidence>
<evidence type="ECO:0000313" key="14">
    <source>
        <dbReference type="Proteomes" id="UP000636949"/>
    </source>
</evidence>
<dbReference type="Pfam" id="PF12019">
    <property type="entry name" value="GspH"/>
    <property type="match status" value="1"/>
</dbReference>
<dbReference type="RefSeq" id="WP_117001561.1">
    <property type="nucleotide sequence ID" value="NZ_BMJS01000003.1"/>
</dbReference>
<feature type="transmembrane region" description="Helical" evidence="11">
    <location>
        <begin position="20"/>
        <end position="42"/>
    </location>
</feature>
<name>A0A8J3E7Z9_9GAMM</name>
<dbReference type="GO" id="GO:0015628">
    <property type="term" value="P:protein secretion by the type II secretion system"/>
    <property type="evidence" value="ECO:0007669"/>
    <property type="project" value="InterPro"/>
</dbReference>
<comment type="subcellular location">
    <subcellularLocation>
        <location evidence="1">Cell inner membrane</location>
        <topology evidence="1">Single-pass membrane protein</topology>
    </subcellularLocation>
</comment>
<dbReference type="InterPro" id="IPR045584">
    <property type="entry name" value="Pilin-like"/>
</dbReference>
<reference evidence="13" key="1">
    <citation type="journal article" date="2014" name="Int. J. Syst. Evol. Microbiol.">
        <title>Complete genome sequence of Corynebacterium casei LMG S-19264T (=DSM 44701T), isolated from a smear-ripened cheese.</title>
        <authorList>
            <consortium name="US DOE Joint Genome Institute (JGI-PGF)"/>
            <person name="Walter F."/>
            <person name="Albersmeier A."/>
            <person name="Kalinowski J."/>
            <person name="Ruckert C."/>
        </authorList>
    </citation>
    <scope>NUCLEOTIDE SEQUENCE</scope>
    <source>
        <strain evidence="13">CGMCC 1.15758</strain>
    </source>
</reference>
<reference evidence="13" key="2">
    <citation type="submission" date="2020-09" db="EMBL/GenBank/DDBJ databases">
        <authorList>
            <person name="Sun Q."/>
            <person name="Zhou Y."/>
        </authorList>
    </citation>
    <scope>NUCLEOTIDE SEQUENCE</scope>
    <source>
        <strain evidence="13">CGMCC 1.15758</strain>
    </source>
</reference>
<keyword evidence="6 11" id="KW-0812">Transmembrane</keyword>
<keyword evidence="14" id="KW-1185">Reference proteome</keyword>